<comment type="caution">
    <text evidence="1">The sequence shown here is derived from an EMBL/GenBank/DDBJ whole genome shotgun (WGS) entry which is preliminary data.</text>
</comment>
<sequence>MGSFLGVVHALLLCCLVSAVVAYDGCFNPKVRREWRQLTPGERTEWIRAVNCLAALPHDPTLAPSVPANVSLIPPVNQSSSFYDDLVYLHMDLNIEIHFTGMFLPWHRYFVQYFEDALAEKCGYEGGTPYWDWTLDAHDFYNSPFFDNSSFGVGGWGDPAKDDQIYTGGFKDVIRAYPNPHHIRRRYTPYPFANPNATSPFANDPSAPPLPKDFLINTTMTRENVDYLVDNFEGNFIGFHSYLESLPGIHGGAHLILGGDMTGFCSNDAVPPACYGGPKWTPNDPLFFMHHAMVDKVWSDWQRKGPRNKFSYGGGSVAAFVNFATFTLFPTGLPPFLNFDSPIPGDGLWNVTIWDVIDTTGETLCYVYE</sequence>
<keyword evidence="2" id="KW-1185">Reference proteome</keyword>
<gene>
    <name evidence="1" type="ORF">BDM02DRAFT_3122286</name>
</gene>
<name>A0ACB6Z4V4_THEGA</name>
<proteinExistence type="predicted"/>
<dbReference type="EMBL" id="MU118154">
    <property type="protein sequence ID" value="KAF9644191.1"/>
    <property type="molecule type" value="Genomic_DNA"/>
</dbReference>
<organism evidence="1 2">
    <name type="scientific">Thelephora ganbajun</name>
    <name type="common">Ganba fungus</name>
    <dbReference type="NCBI Taxonomy" id="370292"/>
    <lineage>
        <taxon>Eukaryota</taxon>
        <taxon>Fungi</taxon>
        <taxon>Dikarya</taxon>
        <taxon>Basidiomycota</taxon>
        <taxon>Agaricomycotina</taxon>
        <taxon>Agaricomycetes</taxon>
        <taxon>Thelephorales</taxon>
        <taxon>Thelephoraceae</taxon>
        <taxon>Thelephora</taxon>
    </lineage>
</organism>
<accession>A0ACB6Z4V4</accession>
<reference evidence="1" key="2">
    <citation type="journal article" date="2020" name="Nat. Commun.">
        <title>Large-scale genome sequencing of mycorrhizal fungi provides insights into the early evolution of symbiotic traits.</title>
        <authorList>
            <person name="Miyauchi S."/>
            <person name="Kiss E."/>
            <person name="Kuo A."/>
            <person name="Drula E."/>
            <person name="Kohler A."/>
            <person name="Sanchez-Garcia M."/>
            <person name="Morin E."/>
            <person name="Andreopoulos B."/>
            <person name="Barry K.W."/>
            <person name="Bonito G."/>
            <person name="Buee M."/>
            <person name="Carver A."/>
            <person name="Chen C."/>
            <person name="Cichocki N."/>
            <person name="Clum A."/>
            <person name="Culley D."/>
            <person name="Crous P.W."/>
            <person name="Fauchery L."/>
            <person name="Girlanda M."/>
            <person name="Hayes R.D."/>
            <person name="Keri Z."/>
            <person name="LaButti K."/>
            <person name="Lipzen A."/>
            <person name="Lombard V."/>
            <person name="Magnuson J."/>
            <person name="Maillard F."/>
            <person name="Murat C."/>
            <person name="Nolan M."/>
            <person name="Ohm R.A."/>
            <person name="Pangilinan J."/>
            <person name="Pereira M.F."/>
            <person name="Perotto S."/>
            <person name="Peter M."/>
            <person name="Pfister S."/>
            <person name="Riley R."/>
            <person name="Sitrit Y."/>
            <person name="Stielow J.B."/>
            <person name="Szollosi G."/>
            <person name="Zifcakova L."/>
            <person name="Stursova M."/>
            <person name="Spatafora J.W."/>
            <person name="Tedersoo L."/>
            <person name="Vaario L.M."/>
            <person name="Yamada A."/>
            <person name="Yan M."/>
            <person name="Wang P."/>
            <person name="Xu J."/>
            <person name="Bruns T."/>
            <person name="Baldrian P."/>
            <person name="Vilgalys R."/>
            <person name="Dunand C."/>
            <person name="Henrissat B."/>
            <person name="Grigoriev I.V."/>
            <person name="Hibbett D."/>
            <person name="Nagy L.G."/>
            <person name="Martin F.M."/>
        </authorList>
    </citation>
    <scope>NUCLEOTIDE SEQUENCE</scope>
    <source>
        <strain evidence="1">P2</strain>
    </source>
</reference>
<dbReference type="Proteomes" id="UP000886501">
    <property type="component" value="Unassembled WGS sequence"/>
</dbReference>
<reference evidence="1" key="1">
    <citation type="submission" date="2019-10" db="EMBL/GenBank/DDBJ databases">
        <authorList>
            <consortium name="DOE Joint Genome Institute"/>
            <person name="Kuo A."/>
            <person name="Miyauchi S."/>
            <person name="Kiss E."/>
            <person name="Drula E."/>
            <person name="Kohler A."/>
            <person name="Sanchez-Garcia M."/>
            <person name="Andreopoulos B."/>
            <person name="Barry K.W."/>
            <person name="Bonito G."/>
            <person name="Buee M."/>
            <person name="Carver A."/>
            <person name="Chen C."/>
            <person name="Cichocki N."/>
            <person name="Clum A."/>
            <person name="Culley D."/>
            <person name="Crous P.W."/>
            <person name="Fauchery L."/>
            <person name="Girlanda M."/>
            <person name="Hayes R."/>
            <person name="Keri Z."/>
            <person name="Labutti K."/>
            <person name="Lipzen A."/>
            <person name="Lombard V."/>
            <person name="Magnuson J."/>
            <person name="Maillard F."/>
            <person name="Morin E."/>
            <person name="Murat C."/>
            <person name="Nolan M."/>
            <person name="Ohm R."/>
            <person name="Pangilinan J."/>
            <person name="Pereira M."/>
            <person name="Perotto S."/>
            <person name="Peter M."/>
            <person name="Riley R."/>
            <person name="Sitrit Y."/>
            <person name="Stielow B."/>
            <person name="Szollosi G."/>
            <person name="Zifcakova L."/>
            <person name="Stursova M."/>
            <person name="Spatafora J.W."/>
            <person name="Tedersoo L."/>
            <person name="Vaario L.-M."/>
            <person name="Yamada A."/>
            <person name="Yan M."/>
            <person name="Wang P."/>
            <person name="Xu J."/>
            <person name="Bruns T."/>
            <person name="Baldrian P."/>
            <person name="Vilgalys R."/>
            <person name="Henrissat B."/>
            <person name="Grigoriev I.V."/>
            <person name="Hibbett D."/>
            <person name="Nagy L.G."/>
            <person name="Martin F.M."/>
        </authorList>
    </citation>
    <scope>NUCLEOTIDE SEQUENCE</scope>
    <source>
        <strain evidence="1">P2</strain>
    </source>
</reference>
<evidence type="ECO:0000313" key="2">
    <source>
        <dbReference type="Proteomes" id="UP000886501"/>
    </source>
</evidence>
<evidence type="ECO:0000313" key="1">
    <source>
        <dbReference type="EMBL" id="KAF9644191.1"/>
    </source>
</evidence>
<protein>
    <submittedName>
        <fullName evidence="1">Di-copper centre-containing protein</fullName>
    </submittedName>
</protein>